<keyword evidence="6 8" id="KW-1133">Transmembrane helix</keyword>
<keyword evidence="3" id="KW-0813">Transport</keyword>
<dbReference type="Proteomes" id="UP000191418">
    <property type="component" value="Unassembled WGS sequence"/>
</dbReference>
<organism evidence="9 10">
    <name type="scientific">Oceanospirillum multiglobuliferum</name>
    <dbReference type="NCBI Taxonomy" id="64969"/>
    <lineage>
        <taxon>Bacteria</taxon>
        <taxon>Pseudomonadati</taxon>
        <taxon>Pseudomonadota</taxon>
        <taxon>Gammaproteobacteria</taxon>
        <taxon>Oceanospirillales</taxon>
        <taxon>Oceanospirillaceae</taxon>
        <taxon>Oceanospirillum</taxon>
    </lineage>
</organism>
<feature type="transmembrane region" description="Helical" evidence="8">
    <location>
        <begin position="78"/>
        <end position="98"/>
    </location>
</feature>
<evidence type="ECO:0000313" key="9">
    <source>
        <dbReference type="EMBL" id="OPX56540.1"/>
    </source>
</evidence>
<keyword evidence="4 8" id="KW-1003">Cell membrane</keyword>
<gene>
    <name evidence="9" type="ORF">BTE48_03710</name>
</gene>
<evidence type="ECO:0000256" key="2">
    <source>
        <dbReference type="ARBA" id="ARBA00009142"/>
    </source>
</evidence>
<keyword evidence="5 8" id="KW-0812">Transmembrane</keyword>
<reference evidence="9 10" key="1">
    <citation type="submission" date="2017-01" db="EMBL/GenBank/DDBJ databases">
        <title>Genome Sequencing of a Marine Spirillum, Oceanospirillum multiglobuliferum ATCC 33336, from Japan.</title>
        <authorList>
            <person name="Carney J.G."/>
            <person name="Trachtenberg A.M."/>
            <person name="Rheaume B.A."/>
            <person name="Linnane J.D."/>
            <person name="Pitts N.L."/>
            <person name="Mykles D.L."/>
            <person name="Maclea K.S."/>
        </authorList>
    </citation>
    <scope>NUCLEOTIDE SEQUENCE [LARGE SCALE GENOMIC DNA]</scope>
    <source>
        <strain evidence="9 10">ATCC 33336</strain>
    </source>
</reference>
<accession>A0A1V4T9E1</accession>
<evidence type="ECO:0000256" key="4">
    <source>
        <dbReference type="ARBA" id="ARBA00022475"/>
    </source>
</evidence>
<dbReference type="STRING" id="64969.SAMN02745127_01820"/>
<feature type="transmembrane region" description="Helical" evidence="8">
    <location>
        <begin position="6"/>
        <end position="29"/>
    </location>
</feature>
<proteinExistence type="inferred from homology"/>
<dbReference type="PANTHER" id="PTHR30269">
    <property type="entry name" value="TRANSMEMBRANE PROTEIN YFCA"/>
    <property type="match status" value="1"/>
</dbReference>
<evidence type="ECO:0000256" key="1">
    <source>
        <dbReference type="ARBA" id="ARBA00004651"/>
    </source>
</evidence>
<feature type="transmembrane region" description="Helical" evidence="8">
    <location>
        <begin position="36"/>
        <end position="58"/>
    </location>
</feature>
<sequence>MGATTLVLSSFDLGLLIISSGITSFITAAVGIGGGVMLLAIMASILPPMVLIPVHGMVQLGSNANRAFVTRHHIHWPMLIRFAIGASAGALLASQVLVELPVDTIRLAVACFILLVVWAPKPKQVTVSHTGTLLVGFATTLISMFVGASGPLVAAFIHRMGHDKLATTAAFASCMSFQHILKAAVFGALGFAFADWWQPILLMILSGAVGTWLGLKLLNKIPAQRFNQIFKWMVTLLALRLIWQVLAV</sequence>
<comment type="caution">
    <text evidence="9">The sequence shown here is derived from an EMBL/GenBank/DDBJ whole genome shotgun (WGS) entry which is preliminary data.</text>
</comment>
<evidence type="ECO:0000256" key="6">
    <source>
        <dbReference type="ARBA" id="ARBA00022989"/>
    </source>
</evidence>
<feature type="transmembrane region" description="Helical" evidence="8">
    <location>
        <begin position="105"/>
        <end position="121"/>
    </location>
</feature>
<evidence type="ECO:0000256" key="8">
    <source>
        <dbReference type="RuleBase" id="RU363041"/>
    </source>
</evidence>
<dbReference type="InterPro" id="IPR052017">
    <property type="entry name" value="TSUP"/>
</dbReference>
<evidence type="ECO:0000256" key="5">
    <source>
        <dbReference type="ARBA" id="ARBA00022692"/>
    </source>
</evidence>
<feature type="transmembrane region" description="Helical" evidence="8">
    <location>
        <begin position="200"/>
        <end position="218"/>
    </location>
</feature>
<dbReference type="EMBL" id="MTSM01000003">
    <property type="protein sequence ID" value="OPX56540.1"/>
    <property type="molecule type" value="Genomic_DNA"/>
</dbReference>
<comment type="subcellular location">
    <subcellularLocation>
        <location evidence="1 8">Cell membrane</location>
        <topology evidence="1 8">Multi-pass membrane protein</topology>
    </subcellularLocation>
</comment>
<dbReference type="InterPro" id="IPR002781">
    <property type="entry name" value="TM_pro_TauE-like"/>
</dbReference>
<dbReference type="AlphaFoldDB" id="A0A1V4T9E1"/>
<keyword evidence="7 8" id="KW-0472">Membrane</keyword>
<evidence type="ECO:0000313" key="10">
    <source>
        <dbReference type="Proteomes" id="UP000191418"/>
    </source>
</evidence>
<evidence type="ECO:0000256" key="3">
    <source>
        <dbReference type="ARBA" id="ARBA00022448"/>
    </source>
</evidence>
<dbReference type="OrthoDB" id="6197550at2"/>
<protein>
    <recommendedName>
        <fullName evidence="8">Probable membrane transporter protein</fullName>
    </recommendedName>
</protein>
<feature type="transmembrane region" description="Helical" evidence="8">
    <location>
        <begin position="133"/>
        <end position="157"/>
    </location>
</feature>
<dbReference type="Pfam" id="PF01925">
    <property type="entry name" value="TauE"/>
    <property type="match status" value="1"/>
</dbReference>
<evidence type="ECO:0000256" key="7">
    <source>
        <dbReference type="ARBA" id="ARBA00023136"/>
    </source>
</evidence>
<dbReference type="GO" id="GO:0005886">
    <property type="term" value="C:plasma membrane"/>
    <property type="evidence" value="ECO:0007669"/>
    <property type="project" value="UniProtKB-SubCell"/>
</dbReference>
<dbReference type="PANTHER" id="PTHR30269:SF37">
    <property type="entry name" value="MEMBRANE TRANSPORTER PROTEIN"/>
    <property type="match status" value="1"/>
</dbReference>
<name>A0A1V4T9E1_9GAMM</name>
<keyword evidence="10" id="KW-1185">Reference proteome</keyword>
<comment type="similarity">
    <text evidence="2 8">Belongs to the 4-toluene sulfonate uptake permease (TSUP) (TC 2.A.102) family.</text>
</comment>